<dbReference type="Proteomes" id="UP000199421">
    <property type="component" value="Unassembled WGS sequence"/>
</dbReference>
<gene>
    <name evidence="2" type="ORF">SAMN05661044_04770</name>
</gene>
<protein>
    <submittedName>
        <fullName evidence="2">FeS assembly SUF system protein</fullName>
    </submittedName>
</protein>
<dbReference type="STRING" id="407022.SAMN05661044_04770"/>
<dbReference type="OrthoDB" id="9805360at2"/>
<keyword evidence="3" id="KW-1185">Reference proteome</keyword>
<reference evidence="3" key="1">
    <citation type="submission" date="2016-10" db="EMBL/GenBank/DDBJ databases">
        <authorList>
            <person name="Varghese N."/>
            <person name="Submissions S."/>
        </authorList>
    </citation>
    <scope>NUCLEOTIDE SEQUENCE [LARGE SCALE GENOMIC DNA]</scope>
    <source>
        <strain evidence="3">DSM 18733</strain>
    </source>
</reference>
<evidence type="ECO:0000313" key="2">
    <source>
        <dbReference type="EMBL" id="SEM29532.1"/>
    </source>
</evidence>
<dbReference type="InterPro" id="IPR052339">
    <property type="entry name" value="Fe-S_Maturation_MIP18"/>
</dbReference>
<dbReference type="EMBL" id="FOAF01000010">
    <property type="protein sequence ID" value="SEM29532.1"/>
    <property type="molecule type" value="Genomic_DNA"/>
</dbReference>
<feature type="domain" description="MIP18 family-like" evidence="1">
    <location>
        <begin position="11"/>
        <end position="82"/>
    </location>
</feature>
<dbReference type="PANTHER" id="PTHR42831:SF1">
    <property type="entry name" value="FE-S PROTEIN MATURATION AUXILIARY FACTOR YITW"/>
    <property type="match status" value="1"/>
</dbReference>
<dbReference type="AlphaFoldDB" id="A0A1H7X6P1"/>
<dbReference type="Pfam" id="PF01883">
    <property type="entry name" value="FeS_assembly_P"/>
    <property type="match status" value="1"/>
</dbReference>
<sequence length="106" mass="11766">MIVLDKLGIADKIKEKLETVFDPEIPVNICELGLIYEIITKEDGTAKVIMTLTAPACPVAGELLDEVQRKVAEVDGVKNALVELTFDPKWDKSMMTDEARLELGFM</sequence>
<name>A0A1H7X6P1_OLID1</name>
<dbReference type="Gene3D" id="3.30.300.130">
    <property type="entry name" value="Fe-S cluster assembly (FSCA)"/>
    <property type="match status" value="1"/>
</dbReference>
<evidence type="ECO:0000313" key="3">
    <source>
        <dbReference type="Proteomes" id="UP000199421"/>
    </source>
</evidence>
<dbReference type="InterPro" id="IPR034904">
    <property type="entry name" value="FSCA_dom_sf"/>
</dbReference>
<dbReference type="RefSeq" id="WP_093330030.1">
    <property type="nucleotide sequence ID" value="NZ_FOAF01000010.1"/>
</dbReference>
<evidence type="ECO:0000259" key="1">
    <source>
        <dbReference type="Pfam" id="PF01883"/>
    </source>
</evidence>
<proteinExistence type="predicted"/>
<dbReference type="SUPFAM" id="SSF117916">
    <property type="entry name" value="Fe-S cluster assembly (FSCA) domain-like"/>
    <property type="match status" value="1"/>
</dbReference>
<dbReference type="PANTHER" id="PTHR42831">
    <property type="entry name" value="FE-S PROTEIN MATURATION AUXILIARY FACTOR YITW"/>
    <property type="match status" value="1"/>
</dbReference>
<accession>A0A1H7X6P1</accession>
<dbReference type="InterPro" id="IPR002744">
    <property type="entry name" value="MIP18-like"/>
</dbReference>
<organism evidence="2 3">
    <name type="scientific">Olivibacter domesticus</name>
    <name type="common">Pseudosphingobacterium domesticum</name>
    <dbReference type="NCBI Taxonomy" id="407022"/>
    <lineage>
        <taxon>Bacteria</taxon>
        <taxon>Pseudomonadati</taxon>
        <taxon>Bacteroidota</taxon>
        <taxon>Sphingobacteriia</taxon>
        <taxon>Sphingobacteriales</taxon>
        <taxon>Sphingobacteriaceae</taxon>
        <taxon>Olivibacter</taxon>
    </lineage>
</organism>